<dbReference type="Pfam" id="PF05236">
    <property type="entry name" value="TAF4"/>
    <property type="match status" value="1"/>
</dbReference>
<feature type="region of interest" description="Disordered" evidence="9">
    <location>
        <begin position="447"/>
        <end position="507"/>
    </location>
</feature>
<feature type="compositionally biased region" description="Polar residues" evidence="9">
    <location>
        <begin position="83"/>
        <end position="106"/>
    </location>
</feature>
<feature type="compositionally biased region" description="Low complexity" evidence="9">
    <location>
        <begin position="13"/>
        <end position="22"/>
    </location>
</feature>
<evidence type="ECO:0000313" key="11">
    <source>
        <dbReference type="EMBL" id="KAL1881133.1"/>
    </source>
</evidence>
<comment type="subcellular location">
    <subcellularLocation>
        <location evidence="1">Nucleus</location>
    </subcellularLocation>
</comment>
<evidence type="ECO:0000256" key="8">
    <source>
        <dbReference type="ARBA" id="ARBA00031747"/>
    </source>
</evidence>
<name>A0ABR3XYN4_9PEZI</name>
<dbReference type="EMBL" id="JAZHXJ010000027">
    <property type="protein sequence ID" value="KAL1881133.1"/>
    <property type="molecule type" value="Genomic_DNA"/>
</dbReference>
<reference evidence="11 12" key="1">
    <citation type="journal article" date="2024" name="Commun. Biol.">
        <title>Comparative genomic analysis of thermophilic fungi reveals convergent evolutionary adaptations and gene losses.</title>
        <authorList>
            <person name="Steindorff A.S."/>
            <person name="Aguilar-Pontes M.V."/>
            <person name="Robinson A.J."/>
            <person name="Andreopoulos B."/>
            <person name="LaButti K."/>
            <person name="Kuo A."/>
            <person name="Mondo S."/>
            <person name="Riley R."/>
            <person name="Otillar R."/>
            <person name="Haridas S."/>
            <person name="Lipzen A."/>
            <person name="Grimwood J."/>
            <person name="Schmutz J."/>
            <person name="Clum A."/>
            <person name="Reid I.D."/>
            <person name="Moisan M.C."/>
            <person name="Butler G."/>
            <person name="Nguyen T.T.M."/>
            <person name="Dewar K."/>
            <person name="Conant G."/>
            <person name="Drula E."/>
            <person name="Henrissat B."/>
            <person name="Hansel C."/>
            <person name="Singer S."/>
            <person name="Hutchinson M.I."/>
            <person name="de Vries R.P."/>
            <person name="Natvig D.O."/>
            <person name="Powell A.J."/>
            <person name="Tsang A."/>
            <person name="Grigoriev I.V."/>
        </authorList>
    </citation>
    <scope>NUCLEOTIDE SEQUENCE [LARGE SCALE GENOMIC DNA]</scope>
    <source>
        <strain evidence="11 12">ATCC 24622</strain>
    </source>
</reference>
<feature type="compositionally biased region" description="Basic and acidic residues" evidence="9">
    <location>
        <begin position="480"/>
        <end position="492"/>
    </location>
</feature>
<evidence type="ECO:0000259" key="10">
    <source>
        <dbReference type="Pfam" id="PF05236"/>
    </source>
</evidence>
<keyword evidence="5" id="KW-0804">Transcription</keyword>
<comment type="function">
    <text evidence="7">Functions as a component of the DNA-binding general transcription factor complex TFIID. Binding of TFIID to a promoter (with or without TATA element) is the initial step in pre-initiation complex (PIC) formation. TFIID plays a key role in the regulation of gene expression by RNA polymerase II through different activities such as transcription activator interaction, core promoter recognition and selectivity, TFIIA and TFIIB interaction, chromatin modification (histone acetylation by TAF1), facilitation of DNA opening and initiation of transcription.</text>
</comment>
<feature type="region of interest" description="Disordered" evidence="9">
    <location>
        <begin position="1"/>
        <end position="124"/>
    </location>
</feature>
<keyword evidence="6" id="KW-0539">Nucleus</keyword>
<sequence length="621" mass="65791">MPPQAFSPPQQSPSPASSQPGFSMPPNKRPRLSPTSPSQPASPYNPSPFATSPGPSAATPTSSTTTPPAPPNVSTTAPANYSIPYTNGNSTPTLHLPESQLSFSPTSPVPLAPAPTPGSVTTNAQYTNASLTPISAPATVGAMGPPSKPAEKPTKEYEYDATDSLAGTGIDIRAEEQALADYYAGNFGQDARTGFPSNPPGNRASFYGAQYLNQPAQPVDAKTQEELAAQAAEKAWSEAAHRLAVSRSHEIRDPFLGIAVLHRKFESVAKSHGLRLNLEMKNNAPYMGRMRAPHEFPEPKVTVSTKTGPDGALVTTVGSFLPHDAYLVDQLALLSIATKHRLREKLEDGLKVATTRQKTSHGEVPPEWADVAAPLNMAESRVAPLEDGFMAEKGDLTGSPTIPPKRLRDTLYEQAPSVHAKSASLNPLASAMREVGREARELEEARLRKRQRRLNPEVAAATSRATSAAPGTTGSVAPEPEARAPSKKELKRGAAAARLAEASSTATANQTLQHMIGGFGGRKKGKQYAWMTAGASGASTPSRVSTPGQESSGTSLAVAAAKVAENTRLTAEGRYRLGNWREDGDKGKGIQLRDWVTALELDGIDIKAIQEAYIKLDDVSK</sequence>
<feature type="compositionally biased region" description="Low complexity" evidence="9">
    <location>
        <begin position="493"/>
        <end position="507"/>
    </location>
</feature>
<evidence type="ECO:0000256" key="1">
    <source>
        <dbReference type="ARBA" id="ARBA00004123"/>
    </source>
</evidence>
<evidence type="ECO:0000256" key="3">
    <source>
        <dbReference type="ARBA" id="ARBA00017306"/>
    </source>
</evidence>
<gene>
    <name evidence="11" type="ORF">VTK73DRAFT_4810</name>
</gene>
<dbReference type="Proteomes" id="UP001586593">
    <property type="component" value="Unassembled WGS sequence"/>
</dbReference>
<evidence type="ECO:0000256" key="4">
    <source>
        <dbReference type="ARBA" id="ARBA00023015"/>
    </source>
</evidence>
<feature type="compositionally biased region" description="Low complexity" evidence="9">
    <location>
        <begin position="458"/>
        <end position="477"/>
    </location>
</feature>
<evidence type="ECO:0000256" key="7">
    <source>
        <dbReference type="ARBA" id="ARBA00025346"/>
    </source>
</evidence>
<keyword evidence="4" id="KW-0805">Transcription regulation</keyword>
<proteinExistence type="inferred from homology"/>
<protein>
    <recommendedName>
        <fullName evidence="3">Transcription initiation factor TFIID subunit 4</fullName>
    </recommendedName>
    <alternativeName>
        <fullName evidence="8">TBP-associated factor 4</fullName>
    </alternativeName>
</protein>
<dbReference type="InterPro" id="IPR007900">
    <property type="entry name" value="TAF4_C"/>
</dbReference>
<comment type="similarity">
    <text evidence="2">Belongs to the TAF4 family.</text>
</comment>
<evidence type="ECO:0000256" key="9">
    <source>
        <dbReference type="SAM" id="MobiDB-lite"/>
    </source>
</evidence>
<feature type="region of interest" description="Disordered" evidence="9">
    <location>
        <begin position="135"/>
        <end position="154"/>
    </location>
</feature>
<evidence type="ECO:0000256" key="6">
    <source>
        <dbReference type="ARBA" id="ARBA00023242"/>
    </source>
</evidence>
<feature type="compositionally biased region" description="Pro residues" evidence="9">
    <location>
        <begin position="1"/>
        <end position="12"/>
    </location>
</feature>
<evidence type="ECO:0000256" key="2">
    <source>
        <dbReference type="ARBA" id="ARBA00006178"/>
    </source>
</evidence>
<feature type="compositionally biased region" description="Pro residues" evidence="9">
    <location>
        <begin position="107"/>
        <end position="116"/>
    </location>
</feature>
<feature type="domain" description="Transcription initiation factor TFIID component TAF4 C-terminal" evidence="10">
    <location>
        <begin position="329"/>
        <end position="602"/>
    </location>
</feature>
<comment type="caution">
    <text evidence="11">The sequence shown here is derived from an EMBL/GenBank/DDBJ whole genome shotgun (WGS) entry which is preliminary data.</text>
</comment>
<feature type="compositionally biased region" description="Low complexity" evidence="9">
    <location>
        <begin position="47"/>
        <end position="79"/>
    </location>
</feature>
<accession>A0ABR3XYN4</accession>
<feature type="compositionally biased region" description="Polar residues" evidence="9">
    <location>
        <begin position="33"/>
        <end position="44"/>
    </location>
</feature>
<keyword evidence="12" id="KW-1185">Reference proteome</keyword>
<evidence type="ECO:0000313" key="12">
    <source>
        <dbReference type="Proteomes" id="UP001586593"/>
    </source>
</evidence>
<evidence type="ECO:0000256" key="5">
    <source>
        <dbReference type="ARBA" id="ARBA00023163"/>
    </source>
</evidence>
<organism evidence="11 12">
    <name type="scientific">Phialemonium thermophilum</name>
    <dbReference type="NCBI Taxonomy" id="223376"/>
    <lineage>
        <taxon>Eukaryota</taxon>
        <taxon>Fungi</taxon>
        <taxon>Dikarya</taxon>
        <taxon>Ascomycota</taxon>
        <taxon>Pezizomycotina</taxon>
        <taxon>Sordariomycetes</taxon>
        <taxon>Sordariomycetidae</taxon>
        <taxon>Cephalothecales</taxon>
        <taxon>Cephalothecaceae</taxon>
        <taxon>Phialemonium</taxon>
    </lineage>
</organism>